<evidence type="ECO:0000313" key="2">
    <source>
        <dbReference type="EMBL" id="KKL81419.1"/>
    </source>
</evidence>
<feature type="domain" description="FAD-binding" evidence="1">
    <location>
        <begin position="6"/>
        <end position="175"/>
    </location>
</feature>
<reference evidence="2" key="1">
    <citation type="journal article" date="2015" name="Nature">
        <title>Complex archaea that bridge the gap between prokaryotes and eukaryotes.</title>
        <authorList>
            <person name="Spang A."/>
            <person name="Saw J.H."/>
            <person name="Jorgensen S.L."/>
            <person name="Zaremba-Niedzwiedzka K."/>
            <person name="Martijn J."/>
            <person name="Lind A.E."/>
            <person name="van Eijk R."/>
            <person name="Schleper C."/>
            <person name="Guy L."/>
            <person name="Ettema T.J."/>
        </authorList>
    </citation>
    <scope>NUCLEOTIDE SEQUENCE</scope>
</reference>
<dbReference type="Pfam" id="PF01494">
    <property type="entry name" value="FAD_binding_3"/>
    <property type="match status" value="1"/>
</dbReference>
<dbReference type="EMBL" id="LAZR01022568">
    <property type="protein sequence ID" value="KKL81419.1"/>
    <property type="molecule type" value="Genomic_DNA"/>
</dbReference>
<accession>A0A0F9F4S4</accession>
<comment type="caution">
    <text evidence="2">The sequence shown here is derived from an EMBL/GenBank/DDBJ whole genome shotgun (WGS) entry which is preliminary data.</text>
</comment>
<dbReference type="InterPro" id="IPR036188">
    <property type="entry name" value="FAD/NAD-bd_sf"/>
</dbReference>
<organism evidence="2">
    <name type="scientific">marine sediment metagenome</name>
    <dbReference type="NCBI Taxonomy" id="412755"/>
    <lineage>
        <taxon>unclassified sequences</taxon>
        <taxon>metagenomes</taxon>
        <taxon>ecological metagenomes</taxon>
    </lineage>
</organism>
<dbReference type="AlphaFoldDB" id="A0A0F9F4S4"/>
<dbReference type="GO" id="GO:0071949">
    <property type="term" value="F:FAD binding"/>
    <property type="evidence" value="ECO:0007669"/>
    <property type="project" value="InterPro"/>
</dbReference>
<dbReference type="PRINTS" id="PR00420">
    <property type="entry name" value="RNGMNOXGNASE"/>
</dbReference>
<name>A0A0F9F4S4_9ZZZZ</name>
<dbReference type="PANTHER" id="PTHR43876">
    <property type="entry name" value="UBIQUINONE BIOSYNTHESIS MONOOXYGENASE COQ6, MITOCHONDRIAL"/>
    <property type="match status" value="1"/>
</dbReference>
<dbReference type="Gene3D" id="3.50.50.60">
    <property type="entry name" value="FAD/NAD(P)-binding domain"/>
    <property type="match status" value="1"/>
</dbReference>
<feature type="non-terminal residue" evidence="2">
    <location>
        <position position="175"/>
    </location>
</feature>
<dbReference type="InterPro" id="IPR002938">
    <property type="entry name" value="FAD-bd"/>
</dbReference>
<dbReference type="PANTHER" id="PTHR43876:SF7">
    <property type="entry name" value="UBIQUINONE BIOSYNTHESIS MONOOXYGENASE COQ6, MITOCHONDRIAL"/>
    <property type="match status" value="1"/>
</dbReference>
<evidence type="ECO:0000259" key="1">
    <source>
        <dbReference type="Pfam" id="PF01494"/>
    </source>
</evidence>
<dbReference type="InterPro" id="IPR051205">
    <property type="entry name" value="UbiH/COQ6_monooxygenase"/>
</dbReference>
<gene>
    <name evidence="2" type="ORF">LCGC14_1994980</name>
</gene>
<dbReference type="SUPFAM" id="SSF51905">
    <property type="entry name" value="FAD/NAD(P)-binding domain"/>
    <property type="match status" value="1"/>
</dbReference>
<protein>
    <recommendedName>
        <fullName evidence="1">FAD-binding domain-containing protein</fullName>
    </recommendedName>
</protein>
<sequence>MQRERYDILVSGAGIAGLVAAAGFARAGRTVCIVDPATPAKTAEADGSDLRSTAYLQPARALFEQTGLWPQLADRATPLRKLAIHDSSGWPPMLRDTRTFDARDLGLDCFGWNLPNWLTRSLLADYLAGQPGVSLRLGTGFAAMTTRDATALVRLDDGSRIEARLVIGADGRGSP</sequence>
<proteinExistence type="predicted"/>